<name>A0A5E5AXZ9_9BURK</name>
<dbReference type="Pfam" id="PF13529">
    <property type="entry name" value="Peptidase_C39_2"/>
    <property type="match status" value="1"/>
</dbReference>
<dbReference type="Gene3D" id="3.90.70.10">
    <property type="entry name" value="Cysteine proteinases"/>
    <property type="match status" value="1"/>
</dbReference>
<dbReference type="RefSeq" id="WP_150808593.1">
    <property type="nucleotide sequence ID" value="NZ_CABPSR010000002.1"/>
</dbReference>
<sequence>MPNDYRHKNVPYRSQWAKPELNEKIIKFNMDPCEDPDWINSGFATPDDYRFWSNRSCGIACLESILDFMKIPHPNRRELIEAATSWGAYIKISDNSVKGLIYEPFCNWIRDAYKINSFIYENEKFDYVGKSIRKSFMAISSVSTEIRSPNNPNNRKGGHLILVHGIEGETLYLHNPSGIPPFQQDAAINMEIAERFHAGRGIIVET</sequence>
<reference evidence="2 3" key="1">
    <citation type="submission" date="2019-08" db="EMBL/GenBank/DDBJ databases">
        <authorList>
            <person name="Peeters C."/>
        </authorList>
    </citation>
    <scope>NUCLEOTIDE SEQUENCE [LARGE SCALE GENOMIC DNA]</scope>
    <source>
        <strain evidence="2 3">LMG 31121</strain>
    </source>
</reference>
<dbReference type="EMBL" id="CABPSR010000002">
    <property type="protein sequence ID" value="VVE77645.1"/>
    <property type="molecule type" value="Genomic_DNA"/>
</dbReference>
<evidence type="ECO:0000313" key="2">
    <source>
        <dbReference type="EMBL" id="VVE77645.1"/>
    </source>
</evidence>
<protein>
    <recommendedName>
        <fullName evidence="1">Peptidase C39-like domain-containing protein</fullName>
    </recommendedName>
</protein>
<accession>A0A5E5AXZ9</accession>
<dbReference type="AlphaFoldDB" id="A0A5E5AXZ9"/>
<evidence type="ECO:0000313" key="3">
    <source>
        <dbReference type="Proteomes" id="UP000335538"/>
    </source>
</evidence>
<dbReference type="InterPro" id="IPR039564">
    <property type="entry name" value="Peptidase_C39-like"/>
</dbReference>
<proteinExistence type="predicted"/>
<feature type="domain" description="Peptidase C39-like" evidence="1">
    <location>
        <begin position="9"/>
        <end position="176"/>
    </location>
</feature>
<dbReference type="Proteomes" id="UP000335538">
    <property type="component" value="Unassembled WGS sequence"/>
</dbReference>
<gene>
    <name evidence="2" type="ORF">PSP31121_01220</name>
</gene>
<organism evidence="2 3">
    <name type="scientific">Pandoraea sputorum</name>
    <dbReference type="NCBI Taxonomy" id="93222"/>
    <lineage>
        <taxon>Bacteria</taxon>
        <taxon>Pseudomonadati</taxon>
        <taxon>Pseudomonadota</taxon>
        <taxon>Betaproteobacteria</taxon>
        <taxon>Burkholderiales</taxon>
        <taxon>Burkholderiaceae</taxon>
        <taxon>Pandoraea</taxon>
    </lineage>
</organism>
<evidence type="ECO:0000259" key="1">
    <source>
        <dbReference type="Pfam" id="PF13529"/>
    </source>
</evidence>